<name>A0A0P0EGD8_AZOBR</name>
<dbReference type="EMBL" id="CP032339">
    <property type="protein sequence ID" value="QCO09736.1"/>
    <property type="molecule type" value="Genomic_DNA"/>
</dbReference>
<dbReference type="KEGG" id="abf:AMK58_04145"/>
<reference evidence="1 2" key="1">
    <citation type="submission" date="2018-09" db="EMBL/GenBank/DDBJ databases">
        <title>Whole genome based analysis of evolution and adaptive divergence in Indian and Brazilian strains of Azospirillum brasilense.</title>
        <authorList>
            <person name="Singh C."/>
            <person name="Tripathi A.K."/>
        </authorList>
    </citation>
    <scope>NUCLEOTIDE SEQUENCE [LARGE SCALE GENOMIC DNA]</scope>
    <source>
        <strain evidence="1 2">MTCC4038</strain>
    </source>
</reference>
<evidence type="ECO:0000313" key="1">
    <source>
        <dbReference type="EMBL" id="QCO09736.1"/>
    </source>
</evidence>
<dbReference type="Proteomes" id="UP000298774">
    <property type="component" value="Chromosome"/>
</dbReference>
<dbReference type="AlphaFoldDB" id="A0A0P0EGD8"/>
<proteinExistence type="predicted"/>
<dbReference type="RefSeq" id="WP_035675282.1">
    <property type="nucleotide sequence ID" value="NZ_QXHE01000073.1"/>
</dbReference>
<evidence type="ECO:0000313" key="2">
    <source>
        <dbReference type="Proteomes" id="UP000298774"/>
    </source>
</evidence>
<sequence length="110" mass="11485">MLDVYGTSCPAARPRWSWHAATGELRFRRVQGFAVPALGALMLSALILHLLLTLAAHLGGADMAGVLAVALGMVAVLLVLLPFALLCVRRAQDALAAGSERRGRAASPQG</sequence>
<organism evidence="1 2">
    <name type="scientific">Azospirillum brasilense</name>
    <dbReference type="NCBI Taxonomy" id="192"/>
    <lineage>
        <taxon>Bacteria</taxon>
        <taxon>Pseudomonadati</taxon>
        <taxon>Pseudomonadota</taxon>
        <taxon>Alphaproteobacteria</taxon>
        <taxon>Rhodospirillales</taxon>
        <taxon>Azospirillaceae</taxon>
        <taxon>Azospirillum</taxon>
    </lineage>
</organism>
<accession>A0A0P0EGD8</accession>
<gene>
    <name evidence="1" type="ORF">D3868_12245</name>
</gene>
<protein>
    <submittedName>
        <fullName evidence="1">Uncharacterized protein</fullName>
    </submittedName>
</protein>